<feature type="repeat" description="TPR" evidence="3">
    <location>
        <begin position="214"/>
        <end position="247"/>
    </location>
</feature>
<sequence length="267" mass="28317">MKRIQWIPLLFGLVASAVVCSTMGPAHAAPRPPSLYADSAAVAPAEKPAETPPAVSSAPSSDTSAATPAQTPGAKPKATPKSKKGPPAGKAPAVVDSLALLEHVVARDSSKFDNLYKLGVMYIDHDRLDDAVTVLTKATKLRPKSSAALVNLGAAHDAKGQATQAQGYYRQALDISPGDSLAMCRLASSLYAQSKYQEAIDLLRQAIQEKPGSFCAYFYLGVAFADAGIYRDAIRMWKKVVDLAPNSSEAMSAKESIDVLEKFVQKQ</sequence>
<dbReference type="InterPro" id="IPR051685">
    <property type="entry name" value="Ycf3/AcsC/BcsC/TPR_MFPF"/>
</dbReference>
<keyword evidence="5" id="KW-0732">Signal</keyword>
<dbReference type="Pfam" id="PF13432">
    <property type="entry name" value="TPR_16"/>
    <property type="match status" value="2"/>
</dbReference>
<feature type="signal peptide" evidence="5">
    <location>
        <begin position="1"/>
        <end position="28"/>
    </location>
</feature>
<proteinExistence type="predicted"/>
<dbReference type="Proteomes" id="UP000320184">
    <property type="component" value="Unassembled WGS sequence"/>
</dbReference>
<comment type="caution">
    <text evidence="6">The sequence shown here is derived from an EMBL/GenBank/DDBJ whole genome shotgun (WGS) entry which is preliminary data.</text>
</comment>
<feature type="repeat" description="TPR" evidence="3">
    <location>
        <begin position="112"/>
        <end position="145"/>
    </location>
</feature>
<name>A0A538SPF5_UNCEI</name>
<feature type="repeat" description="TPR" evidence="3">
    <location>
        <begin position="146"/>
        <end position="179"/>
    </location>
</feature>
<dbReference type="SMART" id="SM00028">
    <property type="entry name" value="TPR"/>
    <property type="match status" value="4"/>
</dbReference>
<dbReference type="AlphaFoldDB" id="A0A538SPF5"/>
<evidence type="ECO:0000256" key="2">
    <source>
        <dbReference type="ARBA" id="ARBA00022803"/>
    </source>
</evidence>
<dbReference type="PANTHER" id="PTHR44943">
    <property type="entry name" value="CELLULOSE SYNTHASE OPERON PROTEIN C"/>
    <property type="match status" value="1"/>
</dbReference>
<accession>A0A538SPF5</accession>
<evidence type="ECO:0000256" key="5">
    <source>
        <dbReference type="SAM" id="SignalP"/>
    </source>
</evidence>
<evidence type="ECO:0000313" key="6">
    <source>
        <dbReference type="EMBL" id="TMQ53259.1"/>
    </source>
</evidence>
<keyword evidence="2 3" id="KW-0802">TPR repeat</keyword>
<dbReference type="SUPFAM" id="SSF48452">
    <property type="entry name" value="TPR-like"/>
    <property type="match status" value="1"/>
</dbReference>
<reference evidence="6 7" key="1">
    <citation type="journal article" date="2019" name="Nat. Microbiol.">
        <title>Mediterranean grassland soil C-N compound turnover is dependent on rainfall and depth, and is mediated by genomically divergent microorganisms.</title>
        <authorList>
            <person name="Diamond S."/>
            <person name="Andeer P.F."/>
            <person name="Li Z."/>
            <person name="Crits-Christoph A."/>
            <person name="Burstein D."/>
            <person name="Anantharaman K."/>
            <person name="Lane K.R."/>
            <person name="Thomas B.C."/>
            <person name="Pan C."/>
            <person name="Northen T.R."/>
            <person name="Banfield J.F."/>
        </authorList>
    </citation>
    <scope>NUCLEOTIDE SEQUENCE [LARGE SCALE GENOMIC DNA]</scope>
    <source>
        <strain evidence="6">WS_3</strain>
    </source>
</reference>
<feature type="chain" id="PRO_5022084082" evidence="5">
    <location>
        <begin position="29"/>
        <end position="267"/>
    </location>
</feature>
<feature type="compositionally biased region" description="Low complexity" evidence="4">
    <location>
        <begin position="40"/>
        <end position="77"/>
    </location>
</feature>
<evidence type="ECO:0000256" key="4">
    <source>
        <dbReference type="SAM" id="MobiDB-lite"/>
    </source>
</evidence>
<protein>
    <submittedName>
        <fullName evidence="6">Tetratricopeptide repeat protein</fullName>
    </submittedName>
</protein>
<feature type="repeat" description="TPR" evidence="3">
    <location>
        <begin position="180"/>
        <end position="213"/>
    </location>
</feature>
<evidence type="ECO:0000256" key="1">
    <source>
        <dbReference type="ARBA" id="ARBA00022737"/>
    </source>
</evidence>
<keyword evidence="1" id="KW-0677">Repeat</keyword>
<dbReference type="PANTHER" id="PTHR44943:SF8">
    <property type="entry name" value="TPR REPEAT-CONTAINING PROTEIN MJ0263"/>
    <property type="match status" value="1"/>
</dbReference>
<gene>
    <name evidence="6" type="ORF">E6K73_01575</name>
</gene>
<evidence type="ECO:0000313" key="7">
    <source>
        <dbReference type="Proteomes" id="UP000320184"/>
    </source>
</evidence>
<dbReference type="InterPro" id="IPR019734">
    <property type="entry name" value="TPR_rpt"/>
</dbReference>
<feature type="region of interest" description="Disordered" evidence="4">
    <location>
        <begin position="39"/>
        <end position="90"/>
    </location>
</feature>
<dbReference type="EMBL" id="VBOT01000021">
    <property type="protein sequence ID" value="TMQ53259.1"/>
    <property type="molecule type" value="Genomic_DNA"/>
</dbReference>
<evidence type="ECO:0000256" key="3">
    <source>
        <dbReference type="PROSITE-ProRule" id="PRU00339"/>
    </source>
</evidence>
<dbReference type="Gene3D" id="1.25.40.10">
    <property type="entry name" value="Tetratricopeptide repeat domain"/>
    <property type="match status" value="1"/>
</dbReference>
<dbReference type="InterPro" id="IPR011990">
    <property type="entry name" value="TPR-like_helical_dom_sf"/>
</dbReference>
<organism evidence="6 7">
    <name type="scientific">Eiseniibacteriota bacterium</name>
    <dbReference type="NCBI Taxonomy" id="2212470"/>
    <lineage>
        <taxon>Bacteria</taxon>
        <taxon>Candidatus Eiseniibacteriota</taxon>
    </lineage>
</organism>
<dbReference type="PROSITE" id="PS50005">
    <property type="entry name" value="TPR"/>
    <property type="match status" value="4"/>
</dbReference>